<reference evidence="2" key="1">
    <citation type="submission" date="2021-02" db="EMBL/GenBank/DDBJ databases">
        <authorList>
            <person name="Dougan E. K."/>
            <person name="Rhodes N."/>
            <person name="Thang M."/>
            <person name="Chan C."/>
        </authorList>
    </citation>
    <scope>NUCLEOTIDE SEQUENCE</scope>
</reference>
<name>A0A813JZ05_POLGL</name>
<gene>
    <name evidence="2" type="ORF">PGLA2088_LOCUS25952</name>
</gene>
<dbReference type="AlphaFoldDB" id="A0A813JZ05"/>
<comment type="caution">
    <text evidence="2">The sequence shown here is derived from an EMBL/GenBank/DDBJ whole genome shotgun (WGS) entry which is preliminary data.</text>
</comment>
<evidence type="ECO:0000313" key="2">
    <source>
        <dbReference type="EMBL" id="CAE8688521.1"/>
    </source>
</evidence>
<accession>A0A813JZ05</accession>
<sequence>MGTKLADVLRQVLPRIRQTGSGRPLALKAVAGVIGPGHWRTCRLTSRATSPTRQRGGLLSFLASKVGQGRPAGRPCKRTVLAAALKQTPTPQVHCVGSGAYASSSEWGPAGSSSAEGKVIEKAAAAAAAPPRTQAEGSSSSSEKKEENNKPCSMRGERGGAPGLPEDSMNLPSAPLPTSFTCGVVVSPSAAAAPLPTPSSQAPAAGPRRLVASRRQKCVSARTG</sequence>
<feature type="region of interest" description="Disordered" evidence="1">
    <location>
        <begin position="123"/>
        <end position="174"/>
    </location>
</feature>
<dbReference type="EMBL" id="CAJNNW010026904">
    <property type="protein sequence ID" value="CAE8688521.1"/>
    <property type="molecule type" value="Genomic_DNA"/>
</dbReference>
<evidence type="ECO:0000256" key="1">
    <source>
        <dbReference type="SAM" id="MobiDB-lite"/>
    </source>
</evidence>
<protein>
    <submittedName>
        <fullName evidence="2">Uncharacterized protein</fullName>
    </submittedName>
</protein>
<dbReference type="Proteomes" id="UP000626109">
    <property type="component" value="Unassembled WGS sequence"/>
</dbReference>
<evidence type="ECO:0000313" key="3">
    <source>
        <dbReference type="Proteomes" id="UP000626109"/>
    </source>
</evidence>
<organism evidence="2 3">
    <name type="scientific">Polarella glacialis</name>
    <name type="common">Dinoflagellate</name>
    <dbReference type="NCBI Taxonomy" id="89957"/>
    <lineage>
        <taxon>Eukaryota</taxon>
        <taxon>Sar</taxon>
        <taxon>Alveolata</taxon>
        <taxon>Dinophyceae</taxon>
        <taxon>Suessiales</taxon>
        <taxon>Suessiaceae</taxon>
        <taxon>Polarella</taxon>
    </lineage>
</organism>
<proteinExistence type="predicted"/>
<feature type="region of interest" description="Disordered" evidence="1">
    <location>
        <begin position="190"/>
        <end position="224"/>
    </location>
</feature>
<feature type="compositionally biased region" description="Low complexity" evidence="1">
    <location>
        <begin position="190"/>
        <end position="205"/>
    </location>
</feature>